<reference evidence="1" key="1">
    <citation type="submission" date="2015-06" db="UniProtKB">
        <authorList>
            <consortium name="EnsemblPlants"/>
        </authorList>
    </citation>
    <scope>IDENTIFICATION</scope>
</reference>
<dbReference type="AlphaFoldDB" id="N1R004"/>
<sequence>MSTPRYVGVPVRSFFRIGDATICKTASTAAVMELQLFWDVFGLILTMYRS</sequence>
<organism evidence="1">
    <name type="scientific">Aegilops tauschii</name>
    <name type="common">Tausch's goatgrass</name>
    <name type="synonym">Aegilops squarrosa</name>
    <dbReference type="NCBI Taxonomy" id="37682"/>
    <lineage>
        <taxon>Eukaryota</taxon>
        <taxon>Viridiplantae</taxon>
        <taxon>Streptophyta</taxon>
        <taxon>Embryophyta</taxon>
        <taxon>Tracheophyta</taxon>
        <taxon>Spermatophyta</taxon>
        <taxon>Magnoliopsida</taxon>
        <taxon>Liliopsida</taxon>
        <taxon>Poales</taxon>
        <taxon>Poaceae</taxon>
        <taxon>BOP clade</taxon>
        <taxon>Pooideae</taxon>
        <taxon>Triticodae</taxon>
        <taxon>Triticeae</taxon>
        <taxon>Triticinae</taxon>
        <taxon>Aegilops</taxon>
    </lineage>
</organism>
<protein>
    <submittedName>
        <fullName evidence="1">Uncharacterized protein</fullName>
    </submittedName>
</protein>
<evidence type="ECO:0000313" key="1">
    <source>
        <dbReference type="EnsemblPlants" id="EMT17364"/>
    </source>
</evidence>
<dbReference type="EnsemblPlants" id="EMT17364">
    <property type="protein sequence ID" value="EMT17364"/>
    <property type="gene ID" value="F775_42600"/>
</dbReference>
<name>N1R004_AEGTA</name>
<proteinExistence type="predicted"/>
<accession>N1R004</accession>